<evidence type="ECO:0000313" key="2">
    <source>
        <dbReference type="Proteomes" id="UP001056778"/>
    </source>
</evidence>
<reference evidence="1" key="1">
    <citation type="submission" date="2022-04" db="EMBL/GenBank/DDBJ databases">
        <title>Chromosome-scale genome assembly of Holotrichia oblita Faldermann.</title>
        <authorList>
            <person name="Rongchong L."/>
        </authorList>
    </citation>
    <scope>NUCLEOTIDE SEQUENCE</scope>
    <source>
        <strain evidence="1">81SQS9</strain>
    </source>
</reference>
<evidence type="ECO:0000313" key="1">
    <source>
        <dbReference type="EMBL" id="KAI4458825.1"/>
    </source>
</evidence>
<protein>
    <submittedName>
        <fullName evidence="1">Uncharacterized protein</fullName>
    </submittedName>
</protein>
<dbReference type="EMBL" id="CM043021">
    <property type="protein sequence ID" value="KAI4458825.1"/>
    <property type="molecule type" value="Genomic_DNA"/>
</dbReference>
<proteinExistence type="predicted"/>
<organism evidence="1 2">
    <name type="scientific">Holotrichia oblita</name>
    <name type="common">Chafer beetle</name>
    <dbReference type="NCBI Taxonomy" id="644536"/>
    <lineage>
        <taxon>Eukaryota</taxon>
        <taxon>Metazoa</taxon>
        <taxon>Ecdysozoa</taxon>
        <taxon>Arthropoda</taxon>
        <taxon>Hexapoda</taxon>
        <taxon>Insecta</taxon>
        <taxon>Pterygota</taxon>
        <taxon>Neoptera</taxon>
        <taxon>Endopterygota</taxon>
        <taxon>Coleoptera</taxon>
        <taxon>Polyphaga</taxon>
        <taxon>Scarabaeiformia</taxon>
        <taxon>Scarabaeidae</taxon>
        <taxon>Melolonthinae</taxon>
        <taxon>Holotrichia</taxon>
    </lineage>
</organism>
<dbReference type="Proteomes" id="UP001056778">
    <property type="component" value="Chromosome 7"/>
</dbReference>
<comment type="caution">
    <text evidence="1">The sequence shown here is derived from an EMBL/GenBank/DDBJ whole genome shotgun (WGS) entry which is preliminary data.</text>
</comment>
<name>A0ACB9SWB1_HOLOL</name>
<accession>A0ACB9SWB1</accession>
<keyword evidence="2" id="KW-1185">Reference proteome</keyword>
<sequence length="135" mass="15991">MSEDSADEGGKRKKSTKDKQTKRTPDTKHEDDDRLGKIMEMIRELKVDLKAEIRSIGTELKEIVQEVKILKQENITLRNENEQLKKEVYLINEKIEKEKRKNNVIVQGIRIDTNEPDLLKEEMHQFMENELEELE</sequence>
<gene>
    <name evidence="1" type="ORF">MML48_7g00006827</name>
</gene>